<evidence type="ECO:0000313" key="4">
    <source>
        <dbReference type="EMBL" id="GED97259.1"/>
    </source>
</evidence>
<proteinExistence type="predicted"/>
<accession>A0A7I9UW99</accession>
<gene>
    <name evidence="4" type="ORF">nbrc107697_12980</name>
</gene>
<name>A0A7I9UW99_9ACTN</name>
<feature type="signal peptide" evidence="3">
    <location>
        <begin position="1"/>
        <end position="23"/>
    </location>
</feature>
<sequence length="580" mass="63169">MRIISVVTLTLVAVAFGSGNGSAAAVTGNPAFVYRNPVAKKAEPKVETYQERLDRIAESPRSLLRPLQENKDKATVCVSGEFTTLGVVYDSLWESIFPLLPAPLRENAKAAKVAAHRDMKRIHVSTLAVSNNPMARGADRSKQGGARYRTATSAWVVESLLKVRDGKQNEAIALENISLQQAVETAWLYIFATVVAPLRLTAAFLPYTGSLIGGNEHSLIPLTNPAGAIPASLWSFFASFITGTTSYNALLNLGFSGWQILATYVYQAISNAFINQCVARVTEEQRDAAGKPSDTVTYDIPIAPIIQEAADQLALADAETCKPVSSLPLSRIVTRTADYVEKSVPNPAHKKHVRVAERDLMRIMRTTRIPHNLIPADPADFTFTEQMVSLLAGLAIPFVGGAPFDVLIGLNNNREQGLDFGETVALSDLTVTKSLTAAYYVYYVTLWLIGFVGGYIEAPIASALGLPGGGELGAVSFTRMLVVTMNLPLVHGLVNFHNVVRSMCFREDDTTGTGRGAEYRKDNAKLPKALTPAEQREWQKQLRAQRARAKRAQAKRAQTKPQNQRRSAQRPSAHGPAERE</sequence>
<dbReference type="EMBL" id="BJOU01000001">
    <property type="protein sequence ID" value="GED97259.1"/>
    <property type="molecule type" value="Genomic_DNA"/>
</dbReference>
<evidence type="ECO:0000256" key="3">
    <source>
        <dbReference type="SAM" id="SignalP"/>
    </source>
</evidence>
<evidence type="ECO:0000256" key="2">
    <source>
        <dbReference type="SAM" id="Phobius"/>
    </source>
</evidence>
<dbReference type="Proteomes" id="UP000444980">
    <property type="component" value="Unassembled WGS sequence"/>
</dbReference>
<feature type="region of interest" description="Disordered" evidence="1">
    <location>
        <begin position="507"/>
        <end position="580"/>
    </location>
</feature>
<feature type="chain" id="PRO_5039436936" description="Membrane protein insertase YidC" evidence="3">
    <location>
        <begin position="24"/>
        <end position="580"/>
    </location>
</feature>
<reference evidence="5" key="1">
    <citation type="submission" date="2019-06" db="EMBL/GenBank/DDBJ databases">
        <title>Gordonia isolated from sludge of a wastewater treatment plant.</title>
        <authorList>
            <person name="Tamura T."/>
            <person name="Aoyama K."/>
            <person name="Kang Y."/>
            <person name="Saito S."/>
            <person name="Akiyama N."/>
            <person name="Yazawa K."/>
            <person name="Gonoi T."/>
            <person name="Mikami Y."/>
        </authorList>
    </citation>
    <scope>NUCLEOTIDE SEQUENCE [LARGE SCALE GENOMIC DNA]</scope>
    <source>
        <strain evidence="5">NBRC 107697</strain>
    </source>
</reference>
<keyword evidence="2" id="KW-1133">Transmembrane helix</keyword>
<dbReference type="OrthoDB" id="4477733at2"/>
<keyword evidence="2" id="KW-0472">Membrane</keyword>
<evidence type="ECO:0008006" key="6">
    <source>
        <dbReference type="Google" id="ProtNLM"/>
    </source>
</evidence>
<protein>
    <recommendedName>
        <fullName evidence="6">Membrane protein insertase YidC</fullName>
    </recommendedName>
</protein>
<feature type="transmembrane region" description="Helical" evidence="2">
    <location>
        <begin position="476"/>
        <end position="496"/>
    </location>
</feature>
<dbReference type="AlphaFoldDB" id="A0A7I9UW99"/>
<evidence type="ECO:0000256" key="1">
    <source>
        <dbReference type="SAM" id="MobiDB-lite"/>
    </source>
</evidence>
<keyword evidence="3" id="KW-0732">Signal</keyword>
<organism evidence="4 5">
    <name type="scientific">Gordonia crocea</name>
    <dbReference type="NCBI Taxonomy" id="589162"/>
    <lineage>
        <taxon>Bacteria</taxon>
        <taxon>Bacillati</taxon>
        <taxon>Actinomycetota</taxon>
        <taxon>Actinomycetes</taxon>
        <taxon>Mycobacteriales</taxon>
        <taxon>Gordoniaceae</taxon>
        <taxon>Gordonia</taxon>
    </lineage>
</organism>
<feature type="compositionally biased region" description="Basic residues" evidence="1">
    <location>
        <begin position="543"/>
        <end position="558"/>
    </location>
</feature>
<keyword evidence="2" id="KW-0812">Transmembrane</keyword>
<comment type="caution">
    <text evidence="4">The sequence shown here is derived from an EMBL/GenBank/DDBJ whole genome shotgun (WGS) entry which is preliminary data.</text>
</comment>
<dbReference type="RefSeq" id="WP_161926610.1">
    <property type="nucleotide sequence ID" value="NZ_BJOU01000001.1"/>
</dbReference>
<feature type="compositionally biased region" description="Polar residues" evidence="1">
    <location>
        <begin position="559"/>
        <end position="570"/>
    </location>
</feature>
<evidence type="ECO:0000313" key="5">
    <source>
        <dbReference type="Proteomes" id="UP000444980"/>
    </source>
</evidence>
<keyword evidence="5" id="KW-1185">Reference proteome</keyword>
<feature type="transmembrane region" description="Helical" evidence="2">
    <location>
        <begin position="437"/>
        <end position="456"/>
    </location>
</feature>